<dbReference type="PANTHER" id="PTHR35525">
    <property type="entry name" value="BLL6575 PROTEIN"/>
    <property type="match status" value="1"/>
</dbReference>
<dbReference type="KEGG" id="sclf:BB341_10760"/>
<dbReference type="GeneID" id="93729910"/>
<feature type="domain" description="Zinc finger CGNR" evidence="1">
    <location>
        <begin position="152"/>
        <end position="194"/>
    </location>
</feature>
<dbReference type="InterPro" id="IPR021005">
    <property type="entry name" value="Znf_CGNR"/>
</dbReference>
<dbReference type="STRING" id="1901.BB341_10760"/>
<dbReference type="EMBL" id="CM000913">
    <property type="protein sequence ID" value="EFG08659.1"/>
    <property type="molecule type" value="Genomic_DNA"/>
</dbReference>
<gene>
    <name evidence="2" type="ORF">SCLAV_3587</name>
</gene>
<dbReference type="InterPro" id="IPR010852">
    <property type="entry name" value="ABATE"/>
</dbReference>
<sequence length="198" mass="21376">MTEAARGLILTPSDGRSFRFDPGALCLELLLTGGPGPLARWESLYTSADLVRWAGESRLPDGLAPVVTEPEVADARRLRDALHRITSARVHGRKLPAADMAVVNEAAALPPPVPCLTPEGERGWVPGASGSQVLSAVARDAVELFTGPWAGRVRECGADNCLLLFVDTSRPGRRRWCAMERCGNRHKVRAHRARPADS</sequence>
<dbReference type="eggNOG" id="COG5516">
    <property type="taxonomic scope" value="Bacteria"/>
</dbReference>
<dbReference type="Pfam" id="PF11706">
    <property type="entry name" value="zf-CGNR"/>
    <property type="match status" value="1"/>
</dbReference>
<accession>B5GWH2</accession>
<dbReference type="SUPFAM" id="SSF160904">
    <property type="entry name" value="Jann2411-like"/>
    <property type="match status" value="1"/>
</dbReference>
<dbReference type="Gene3D" id="1.10.3300.10">
    <property type="entry name" value="Jann2411-like domain"/>
    <property type="match status" value="1"/>
</dbReference>
<dbReference type="InterPro" id="IPR023286">
    <property type="entry name" value="ABATE_dom_sf"/>
</dbReference>
<evidence type="ECO:0000313" key="2">
    <source>
        <dbReference type="EMBL" id="EFG08659.1"/>
    </source>
</evidence>
<dbReference type="RefSeq" id="WP_003956220.1">
    <property type="nucleotide sequence ID" value="NZ_CM000913.1"/>
</dbReference>
<reference evidence="2 3" key="1">
    <citation type="journal article" date="2010" name="Genome Biol. Evol.">
        <title>The sequence of a 1.8-mb bacterial linear plasmid reveals a rich evolutionary reservoir of secondary metabolic pathways.</title>
        <authorList>
            <person name="Medema M.H."/>
            <person name="Trefzer A."/>
            <person name="Kovalchuk A."/>
            <person name="van den Berg M."/>
            <person name="Mueller U."/>
            <person name="Heijne W."/>
            <person name="Wu L."/>
            <person name="Alam M.T."/>
            <person name="Ronning C.M."/>
            <person name="Nierman W.C."/>
            <person name="Bovenberg R.A.L."/>
            <person name="Breitling R."/>
            <person name="Takano E."/>
        </authorList>
    </citation>
    <scope>NUCLEOTIDE SEQUENCE [LARGE SCALE GENOMIC DNA]</scope>
    <source>
        <strain evidence="3">ATCC 27064 / DSM 738 / JCM 4710 / NBRC 13307 / NCIMB 12785 / NRRL 3585 / VKM Ac-602</strain>
    </source>
</reference>
<proteinExistence type="predicted"/>
<dbReference type="AlphaFoldDB" id="B5GWH2"/>
<evidence type="ECO:0000313" key="3">
    <source>
        <dbReference type="Proteomes" id="UP000002357"/>
    </source>
</evidence>
<dbReference type="Pfam" id="PF07336">
    <property type="entry name" value="ABATE"/>
    <property type="match status" value="1"/>
</dbReference>
<dbReference type="OrthoDB" id="123307at2"/>
<name>B5GWH2_STRCL</name>
<keyword evidence="3" id="KW-1185">Reference proteome</keyword>
<dbReference type="Proteomes" id="UP000002357">
    <property type="component" value="Chromosome"/>
</dbReference>
<organism evidence="2 3">
    <name type="scientific">Streptomyces clavuligerus</name>
    <dbReference type="NCBI Taxonomy" id="1901"/>
    <lineage>
        <taxon>Bacteria</taxon>
        <taxon>Bacillati</taxon>
        <taxon>Actinomycetota</taxon>
        <taxon>Actinomycetes</taxon>
        <taxon>Kitasatosporales</taxon>
        <taxon>Streptomycetaceae</taxon>
        <taxon>Streptomyces</taxon>
    </lineage>
</organism>
<evidence type="ECO:0000259" key="1">
    <source>
        <dbReference type="Pfam" id="PF11706"/>
    </source>
</evidence>
<protein>
    <submittedName>
        <fullName evidence="2">DUF1470 domain-containing protein</fullName>
    </submittedName>
</protein>
<dbReference type="PANTHER" id="PTHR35525:SF3">
    <property type="entry name" value="BLL6575 PROTEIN"/>
    <property type="match status" value="1"/>
</dbReference>